<dbReference type="OrthoDB" id="19908at2759"/>
<evidence type="ECO:0000256" key="6">
    <source>
        <dbReference type="PIRSR" id="PIRSR016262-1"/>
    </source>
</evidence>
<dbReference type="STRING" id="1071380.I2H7L8"/>
<dbReference type="GO" id="GO:0033819">
    <property type="term" value="F:lipoyl(octanoyl) transferase activity"/>
    <property type="evidence" value="ECO:0007669"/>
    <property type="project" value="UniProtKB-EC"/>
</dbReference>
<proteinExistence type="inferred from homology"/>
<dbReference type="InParanoid" id="I2H7L8"/>
<dbReference type="SUPFAM" id="SSF55681">
    <property type="entry name" value="Class II aaRS and biotin synthetases"/>
    <property type="match status" value="1"/>
</dbReference>
<dbReference type="NCBIfam" id="TIGR00214">
    <property type="entry name" value="lipB"/>
    <property type="match status" value="1"/>
</dbReference>
<accession>I2H7L8</accession>
<keyword evidence="10" id="KW-1185">Reference proteome</keyword>
<dbReference type="eggNOG" id="KOG0325">
    <property type="taxonomic scope" value="Eukaryota"/>
</dbReference>
<dbReference type="InterPro" id="IPR000544">
    <property type="entry name" value="Octanoyltransferase"/>
</dbReference>
<dbReference type="EC" id="2.3.1.181" evidence="5"/>
<keyword evidence="4 5" id="KW-0012">Acyltransferase</keyword>
<sequence length="336" mass="38311">MFSSRICVRPFVEPCLRLNQLQKYLSSVALTRPKNESAKLLRHLQFTERIPFQDGLEIQEKFVRAQLDMKKLERKIQDKMQEIGDEHGPNAILNENEKKIIDYILMMKPNPIVLTFEFEPTFTGGKRIKKTITKEQIERFETFTTSGNHIKPKFVLVERGGQITFHGPGQMVAYVILDLQSFKNLRARDLVCILEKSMVRGLSMLKNNQDDSAALSLLTESRTGSETGIWIKNTNKKIGSLGINVRRSVTSHGVCINVEPDLAYLNNFRKCSGLPNCEATSINDQLPGSNINVQDMAIAFTKELAKHLGIERLERIQMTLEDMNLDNEQLENNDSK</sequence>
<dbReference type="PIRSF" id="PIRSF016262">
    <property type="entry name" value="LPLase"/>
    <property type="match status" value="1"/>
</dbReference>
<dbReference type="InterPro" id="IPR020605">
    <property type="entry name" value="Octanoyltransferase_CS"/>
</dbReference>
<gene>
    <name evidence="9" type="primary">TBLA0H00810</name>
    <name evidence="9" type="ORF">TBLA_0H00810</name>
</gene>
<comment type="catalytic activity">
    <reaction evidence="5">
        <text>octanoyl-[ACP] + L-lysyl-[protein] = N(6)-octanoyl-L-lysyl-[protein] + holo-[ACP] + H(+)</text>
        <dbReference type="Rhea" id="RHEA:17665"/>
        <dbReference type="Rhea" id="RHEA-COMP:9636"/>
        <dbReference type="Rhea" id="RHEA-COMP:9685"/>
        <dbReference type="Rhea" id="RHEA-COMP:9752"/>
        <dbReference type="Rhea" id="RHEA-COMP:9928"/>
        <dbReference type="ChEBI" id="CHEBI:15378"/>
        <dbReference type="ChEBI" id="CHEBI:29969"/>
        <dbReference type="ChEBI" id="CHEBI:64479"/>
        <dbReference type="ChEBI" id="CHEBI:78463"/>
        <dbReference type="ChEBI" id="CHEBI:78809"/>
        <dbReference type="EC" id="2.3.1.181"/>
    </reaction>
</comment>
<evidence type="ECO:0000313" key="10">
    <source>
        <dbReference type="Proteomes" id="UP000002866"/>
    </source>
</evidence>
<feature type="site" description="Lowers pKa of active site Cys" evidence="7">
    <location>
        <position position="237"/>
    </location>
</feature>
<dbReference type="UniPathway" id="UPA00538">
    <property type="reaction ID" value="UER00592"/>
</dbReference>
<evidence type="ECO:0000256" key="1">
    <source>
        <dbReference type="ARBA" id="ARBA00004821"/>
    </source>
</evidence>
<evidence type="ECO:0000259" key="8">
    <source>
        <dbReference type="PROSITE" id="PS51733"/>
    </source>
</evidence>
<dbReference type="PANTHER" id="PTHR10993:SF7">
    <property type="entry name" value="LIPOYLTRANSFERASE 2, MITOCHONDRIAL-RELATED"/>
    <property type="match status" value="1"/>
</dbReference>
<feature type="domain" description="BPL/LPL catalytic" evidence="8">
    <location>
        <begin position="107"/>
        <end position="312"/>
    </location>
</feature>
<dbReference type="EMBL" id="HE806323">
    <property type="protein sequence ID" value="CCH62370.1"/>
    <property type="molecule type" value="Genomic_DNA"/>
</dbReference>
<evidence type="ECO:0000256" key="2">
    <source>
        <dbReference type="ARBA" id="ARBA00007907"/>
    </source>
</evidence>
<dbReference type="KEGG" id="tbl:TBLA_0H00810"/>
<name>I2H7L8_HENB6</name>
<dbReference type="Proteomes" id="UP000002866">
    <property type="component" value="Chromosome 8"/>
</dbReference>
<evidence type="ECO:0000256" key="4">
    <source>
        <dbReference type="ARBA" id="ARBA00023315"/>
    </source>
</evidence>
<evidence type="ECO:0000256" key="5">
    <source>
        <dbReference type="PIRNR" id="PIRNR016262"/>
    </source>
</evidence>
<evidence type="ECO:0000313" key="9">
    <source>
        <dbReference type="EMBL" id="CCH62370.1"/>
    </source>
</evidence>
<dbReference type="HOGENOM" id="CLU_035168_0_1_1"/>
<dbReference type="InterPro" id="IPR004143">
    <property type="entry name" value="BPL_LPL_catalytic"/>
</dbReference>
<evidence type="ECO:0000256" key="3">
    <source>
        <dbReference type="ARBA" id="ARBA00022679"/>
    </source>
</evidence>
<dbReference type="OMA" id="FEMCGLP"/>
<organism evidence="9 10">
    <name type="scientific">Henningerozyma blattae (strain ATCC 34711 / CBS 6284 / DSM 70876 / NBRC 10599 / NRRL Y-10934 / UCD 77-7)</name>
    <name type="common">Yeast</name>
    <name type="synonym">Tetrapisispora blattae</name>
    <dbReference type="NCBI Taxonomy" id="1071380"/>
    <lineage>
        <taxon>Eukaryota</taxon>
        <taxon>Fungi</taxon>
        <taxon>Dikarya</taxon>
        <taxon>Ascomycota</taxon>
        <taxon>Saccharomycotina</taxon>
        <taxon>Saccharomycetes</taxon>
        <taxon>Saccharomycetales</taxon>
        <taxon>Saccharomycetaceae</taxon>
        <taxon>Henningerozyma</taxon>
    </lineage>
</organism>
<dbReference type="RefSeq" id="XP_004181889.1">
    <property type="nucleotide sequence ID" value="XM_004181841.1"/>
</dbReference>
<feature type="active site" description="Acyl-thioester intermediate" evidence="6">
    <location>
        <position position="271"/>
    </location>
</feature>
<dbReference type="AlphaFoldDB" id="I2H7L8"/>
<dbReference type="FunCoup" id="I2H7L8">
    <property type="interactions" value="436"/>
</dbReference>
<dbReference type="GO" id="GO:0016874">
    <property type="term" value="F:ligase activity"/>
    <property type="evidence" value="ECO:0007669"/>
    <property type="project" value="EnsemblFungi"/>
</dbReference>
<dbReference type="PROSITE" id="PS51733">
    <property type="entry name" value="BPL_LPL_CATALYTIC"/>
    <property type="match status" value="1"/>
</dbReference>
<evidence type="ECO:0000256" key="7">
    <source>
        <dbReference type="PIRSR" id="PIRSR016262-3"/>
    </source>
</evidence>
<dbReference type="Gene3D" id="3.30.930.10">
    <property type="entry name" value="Bira Bifunctional Protein, Domain 2"/>
    <property type="match status" value="1"/>
</dbReference>
<dbReference type="InterPro" id="IPR045864">
    <property type="entry name" value="aa-tRNA-synth_II/BPL/LPL"/>
</dbReference>
<comment type="pathway">
    <text evidence="1 5">Protein modification; protein lipoylation via endogenous pathway; protein N(6)-(lipoyl)lysine from octanoyl-[acyl-carrier-protein]: step 1/2.</text>
</comment>
<dbReference type="GO" id="GO:0009249">
    <property type="term" value="P:protein lipoylation"/>
    <property type="evidence" value="ECO:0007669"/>
    <property type="project" value="EnsemblFungi"/>
</dbReference>
<reference evidence="9 10" key="1">
    <citation type="journal article" date="2011" name="Proc. Natl. Acad. Sci. U.S.A.">
        <title>Evolutionary erosion of yeast sex chromosomes by mating-type switching accidents.</title>
        <authorList>
            <person name="Gordon J.L."/>
            <person name="Armisen D."/>
            <person name="Proux-Wera E."/>
            <person name="Oheigeartaigh S.S."/>
            <person name="Byrne K.P."/>
            <person name="Wolfe K.H."/>
        </authorList>
    </citation>
    <scope>NUCLEOTIDE SEQUENCE [LARGE SCALE GENOMIC DNA]</scope>
    <source>
        <strain evidence="10">ATCC 34711 / CBS 6284 / DSM 70876 / NBRC 10599 / NRRL Y-10934 / UCD 77-7</strain>
    </source>
</reference>
<comment type="function">
    <text evidence="5">Catalyzes the transfer of endogenously produced octanoic acid from octanoyl-acyl-carrier-protein onto the lipoyl domains of lipoate-dependent enzymes. Lipoyl-ACP can also act as a substrate although octanoyl-ACP is likely to be the physiological substrate.</text>
</comment>
<dbReference type="Pfam" id="PF21948">
    <property type="entry name" value="LplA-B_cat"/>
    <property type="match status" value="1"/>
</dbReference>
<dbReference type="PROSITE" id="PS01313">
    <property type="entry name" value="LIPB"/>
    <property type="match status" value="1"/>
</dbReference>
<keyword evidence="3 5" id="KW-0808">Transferase</keyword>
<dbReference type="GeneID" id="14497527"/>
<protein>
    <recommendedName>
        <fullName evidence="5">Octanoyltransferase</fullName>
        <ecNumber evidence="5">2.3.1.181</ecNumber>
    </recommendedName>
</protein>
<comment type="similarity">
    <text evidence="2 5">Belongs to the LipB family.</text>
</comment>
<dbReference type="PANTHER" id="PTHR10993">
    <property type="entry name" value="OCTANOYLTRANSFERASE"/>
    <property type="match status" value="1"/>
</dbReference>